<name>A0A0Y9W828_PLABE</name>
<feature type="domain" description="Protein kinase" evidence="2">
    <location>
        <begin position="829"/>
        <end position="1242"/>
    </location>
</feature>
<keyword evidence="4" id="KW-0418">Kinase</keyword>
<dbReference type="Gene3D" id="1.10.150.50">
    <property type="entry name" value="Transcription Factor, Ets-1"/>
    <property type="match status" value="1"/>
</dbReference>
<gene>
    <name evidence="4" type="ORF">PBK173_000169700</name>
</gene>
<dbReference type="Gene3D" id="2.20.110.10">
    <property type="entry name" value="Histone H3 K4-specific methyltransferase SET7/9 N-terminal domain"/>
    <property type="match status" value="2"/>
</dbReference>
<dbReference type="Pfam" id="PF00069">
    <property type="entry name" value="Pkinase"/>
    <property type="match status" value="1"/>
</dbReference>
<accession>A0A0Y9W828</accession>
<dbReference type="InterPro" id="IPR001660">
    <property type="entry name" value="SAM"/>
</dbReference>
<reference evidence="4 5" key="1">
    <citation type="submission" date="2016-02" db="EMBL/GenBank/DDBJ databases">
        <authorList>
            <consortium name="Pathogen Informatics"/>
        </authorList>
    </citation>
    <scope>NUCLEOTIDE SEQUENCE [LARGE SCALE GENOMIC DNA]</scope>
    <source>
        <strain evidence="4 5">K173</strain>
    </source>
</reference>
<dbReference type="SMART" id="SM00698">
    <property type="entry name" value="MORN"/>
    <property type="match status" value="3"/>
</dbReference>
<dbReference type="PROSITE" id="PS50011">
    <property type="entry name" value="PROTEIN_KINASE_DOM"/>
    <property type="match status" value="1"/>
</dbReference>
<dbReference type="InterPro" id="IPR011009">
    <property type="entry name" value="Kinase-like_dom_sf"/>
</dbReference>
<dbReference type="SUPFAM" id="SSF56112">
    <property type="entry name" value="Protein kinase-like (PK-like)"/>
    <property type="match status" value="1"/>
</dbReference>
<dbReference type="AlphaFoldDB" id="A0A0Y9W828"/>
<dbReference type="GO" id="GO:0005524">
    <property type="term" value="F:ATP binding"/>
    <property type="evidence" value="ECO:0007669"/>
    <property type="project" value="InterPro"/>
</dbReference>
<evidence type="ECO:0000256" key="1">
    <source>
        <dbReference type="ARBA" id="ARBA00022737"/>
    </source>
</evidence>
<dbReference type="EMBL" id="LT160028">
    <property type="protein sequence ID" value="CXI35065.1"/>
    <property type="molecule type" value="Genomic_DNA"/>
</dbReference>
<dbReference type="VEuPathDB" id="PlasmoDB:PBANKA_0826800"/>
<keyword evidence="4" id="KW-0808">Transferase</keyword>
<proteinExistence type="predicted"/>
<protein>
    <submittedName>
        <fullName evidence="4">Protein kinase, putative</fullName>
        <ecNumber evidence="4">2.7.11.1</ecNumber>
    </submittedName>
</protein>
<dbReference type="Pfam" id="PF07714">
    <property type="entry name" value="PK_Tyr_Ser-Thr"/>
    <property type="match status" value="1"/>
</dbReference>
<organism evidence="4 5">
    <name type="scientific">Plasmodium berghei</name>
    <dbReference type="NCBI Taxonomy" id="5821"/>
    <lineage>
        <taxon>Eukaryota</taxon>
        <taxon>Sar</taxon>
        <taxon>Alveolata</taxon>
        <taxon>Apicomplexa</taxon>
        <taxon>Aconoidasida</taxon>
        <taxon>Haemosporida</taxon>
        <taxon>Plasmodiidae</taxon>
        <taxon>Plasmodium</taxon>
        <taxon>Plasmodium (Vinckeia)</taxon>
    </lineage>
</organism>
<dbReference type="Proteomes" id="UP000069549">
    <property type="component" value="Chromosome 8"/>
</dbReference>
<dbReference type="Gene3D" id="1.10.510.10">
    <property type="entry name" value="Transferase(Phosphotransferase) domain 1"/>
    <property type="match status" value="1"/>
</dbReference>
<evidence type="ECO:0000259" key="2">
    <source>
        <dbReference type="PROSITE" id="PS50011"/>
    </source>
</evidence>
<evidence type="ECO:0000313" key="5">
    <source>
        <dbReference type="Proteomes" id="UP000069549"/>
    </source>
</evidence>
<dbReference type="Pfam" id="PF02493">
    <property type="entry name" value="MORN"/>
    <property type="match status" value="4"/>
</dbReference>
<dbReference type="EC" id="2.7.11.1" evidence="4"/>
<evidence type="ECO:0000313" key="4">
    <source>
        <dbReference type="EMBL" id="CXI35065.1"/>
    </source>
</evidence>
<dbReference type="InterPro" id="IPR003409">
    <property type="entry name" value="MORN"/>
</dbReference>
<evidence type="ECO:0000259" key="3">
    <source>
        <dbReference type="PROSITE" id="PS50105"/>
    </source>
</evidence>
<sequence>MNKISKHDLLLKYKDKDDFIFNQLLNIVEYPFNEIFEYADGNIYIGETENKKRHGYGFYIYEDIKAIYQGQWTKNLKNGYGILYNKNDVIYSGEWLNNISHGFGCSYKKKKIYFGCYKYGLMNGVGIVKKNKSLNLCLFKSNEKKIGIKISKNMEINICLYKDNEIYFKNKLGKYFPYYKDNNIPQNIQTEVFYKILSIDKSAVDTEITYNENFKKNKTTSLISEEDITNLTRNTNENFNLEHFLGIKSKKFKYLKKDDCNVNKSNSFCTPYYNYCYSLQNQKSLNKKISNYSNPVYDNPLINSNYINSPKFPNKFYRNSVPTTNYINKSENDMLPFEFGKFDDKIDKFNISGEVGMIYEKNKKVKKKKKKNSYLKRVKTKILNNENYLFHELDSNSSNYFSENMARNPDNCSDSEKLKKKNKIIAKLIIKKKEGMACLLASSNLNNGKMSIPKKKNNNNKIKYTLFVNKYIMKYFCRENGHLLNDKINELNYYNDFKTGSVQSIDKLEGEYFIYRGSKTNECIDKQIMIKLEKSKIKKEKELLKYIYLLKYLEEINEKNKIECIYQWKIEHVSILLYLFKLDEYIPSFISNNIEGFHFFMMSRKILNELGVYKNEHIYFFMNFINTFNNIHNIYLQIFLRWEQINKSLFSLKYNLIRNKDLTILKKLKKSKNLYLGYYGNCFVCLHIIKSINYMSNLKIRKIEKKNFKINEILSSEKTLKIKTNEIIKNINEKKDNDINQSYIEGHDKIAFIQENIESIDKGRNNLNFQKKNTRGSIIGINLFSNAQNFLFEDGSKENIFRTFENIKNNLLNYNNINIKNLNISQNNTKNNFDQGYGKFESFYDGKEEIVKKKIEIEEKKNVELNNDKSNVNITNNDFSKNVGNNNNNFECFKMICDYKNVHKYMKQISRRICFIKEHFIMSNLRHPNIVEYIGNIITWKKNKKNKEIRENFGLVFEYIKGKRLYDILYNKKKKGNNKENEKKYTHKNDSKDNLYNGYKQWKLNNKFILKVLYKICVTLHYLHEKNIYHGNINSKNLFITKNGNVKICNFKNAHIQNYYDYKTDIQNRSECSEKKNNIYYNLKANNFIPFPYITYINYTKQDTKYIDEITSTPFFLYTNIFNLKLMNDHRNVYTAPEVLRGEEYTNKSDIYSFGIIMYELIFETLPFKNKYNNNFNFFLSILISTCYFQNYIYFDINQLINKINNNNIMFHIFINITILIKSCLNPDPSNRPTSKYLYYYFKNILDILKIMKKGSQEIL</sequence>
<dbReference type="PROSITE" id="PS50105">
    <property type="entry name" value="SAM_DOMAIN"/>
    <property type="match status" value="1"/>
</dbReference>
<dbReference type="InterPro" id="IPR013761">
    <property type="entry name" value="SAM/pointed_sf"/>
</dbReference>
<dbReference type="SUPFAM" id="SSF82185">
    <property type="entry name" value="Histone H3 K4-specific methyltransferase SET7/9 N-terminal domain"/>
    <property type="match status" value="1"/>
</dbReference>
<dbReference type="InterPro" id="IPR050167">
    <property type="entry name" value="Ser_Thr_protein_kinase"/>
</dbReference>
<dbReference type="InterPro" id="IPR000719">
    <property type="entry name" value="Prot_kinase_dom"/>
</dbReference>
<dbReference type="PANTHER" id="PTHR23257">
    <property type="entry name" value="SERINE-THREONINE PROTEIN KINASE"/>
    <property type="match status" value="1"/>
</dbReference>
<dbReference type="InterPro" id="IPR001245">
    <property type="entry name" value="Ser-Thr/Tyr_kinase_cat_dom"/>
</dbReference>
<feature type="domain" description="SAM" evidence="3">
    <location>
        <begin position="568"/>
        <end position="631"/>
    </location>
</feature>
<dbReference type="SUPFAM" id="SSF47769">
    <property type="entry name" value="SAM/Pointed domain"/>
    <property type="match status" value="1"/>
</dbReference>
<dbReference type="GO" id="GO:0004674">
    <property type="term" value="F:protein serine/threonine kinase activity"/>
    <property type="evidence" value="ECO:0007669"/>
    <property type="project" value="UniProtKB-EC"/>
</dbReference>
<keyword evidence="1" id="KW-0677">Repeat</keyword>